<organism evidence="1 2">
    <name type="scientific">Pseudogemmobacter faecipullorum</name>
    <dbReference type="NCBI Taxonomy" id="2755041"/>
    <lineage>
        <taxon>Bacteria</taxon>
        <taxon>Pseudomonadati</taxon>
        <taxon>Pseudomonadota</taxon>
        <taxon>Alphaproteobacteria</taxon>
        <taxon>Rhodobacterales</taxon>
        <taxon>Paracoccaceae</taxon>
        <taxon>Pseudogemmobacter</taxon>
    </lineage>
</organism>
<dbReference type="EMBL" id="JACDXX010000003">
    <property type="protein sequence ID" value="MCB5409144.1"/>
    <property type="molecule type" value="Genomic_DNA"/>
</dbReference>
<comment type="caution">
    <text evidence="1">The sequence shown here is derived from an EMBL/GenBank/DDBJ whole genome shotgun (WGS) entry which is preliminary data.</text>
</comment>
<dbReference type="Proteomes" id="UP001198571">
    <property type="component" value="Unassembled WGS sequence"/>
</dbReference>
<evidence type="ECO:0000313" key="2">
    <source>
        <dbReference type="Proteomes" id="UP001198571"/>
    </source>
</evidence>
<accession>A0ABS8CIE8</accession>
<proteinExistence type="predicted"/>
<name>A0ABS8CIE8_9RHOB</name>
<reference evidence="1 2" key="1">
    <citation type="submission" date="2020-07" db="EMBL/GenBank/DDBJ databases">
        <title>Pseudogemmobacter sp. nov., isolated from poultry manure in Taiwan.</title>
        <authorList>
            <person name="Lin S.-Y."/>
            <person name="Tang Y.-S."/>
            <person name="Young C.-C."/>
        </authorList>
    </citation>
    <scope>NUCLEOTIDE SEQUENCE [LARGE SCALE GENOMIC DNA]</scope>
    <source>
        <strain evidence="1 2">CC-YST710</strain>
    </source>
</reference>
<keyword evidence="2" id="KW-1185">Reference proteome</keyword>
<sequence length="165" mass="17311">MPEAARQLLAPLPAGAARETLKDMACNQSLRSDIFTRPGPALPPPAHPDLLNAFLWQLLPGAALPADGLFPTKTGPVGSAPETGRALFSALARRSQRFAGLLALPAFRCRPALLNEFLQLFLAMALAHPVFPGYDPAAAARLNRVLQSGSGKPPALAEAFIASGL</sequence>
<evidence type="ECO:0000313" key="1">
    <source>
        <dbReference type="EMBL" id="MCB5409144.1"/>
    </source>
</evidence>
<protein>
    <submittedName>
        <fullName evidence="1">Uncharacterized protein</fullName>
    </submittedName>
</protein>
<gene>
    <name evidence="1" type="ORF">H0485_03865</name>
</gene>